<evidence type="ECO:0000313" key="2">
    <source>
        <dbReference type="Proteomes" id="UP000029981"/>
    </source>
</evidence>
<keyword evidence="2" id="KW-1185">Reference proteome</keyword>
<reference evidence="1 2" key="2">
    <citation type="journal article" date="2009" name="PLoS ONE">
        <title>An integrated genetic and cytogenetic map of the cucumber genome.</title>
        <authorList>
            <person name="Ren Y."/>
            <person name="Zhang Z."/>
            <person name="Liu J."/>
            <person name="Staub J.E."/>
            <person name="Han Y."/>
            <person name="Cheng Z."/>
            <person name="Li X."/>
            <person name="Lu J."/>
            <person name="Miao H."/>
            <person name="Kang H."/>
            <person name="Xie B."/>
            <person name="Gu X."/>
            <person name="Wang X."/>
            <person name="Du Y."/>
            <person name="Jin W."/>
            <person name="Huang S."/>
        </authorList>
    </citation>
    <scope>NUCLEOTIDE SEQUENCE [LARGE SCALE GENOMIC DNA]</scope>
    <source>
        <strain evidence="2">cv. 9930</strain>
    </source>
</reference>
<evidence type="ECO:0000313" key="1">
    <source>
        <dbReference type="EMBL" id="KGN53056.1"/>
    </source>
</evidence>
<organism evidence="1 2">
    <name type="scientific">Cucumis sativus</name>
    <name type="common">Cucumber</name>
    <dbReference type="NCBI Taxonomy" id="3659"/>
    <lineage>
        <taxon>Eukaryota</taxon>
        <taxon>Viridiplantae</taxon>
        <taxon>Streptophyta</taxon>
        <taxon>Embryophyta</taxon>
        <taxon>Tracheophyta</taxon>
        <taxon>Spermatophyta</taxon>
        <taxon>Magnoliopsida</taxon>
        <taxon>eudicotyledons</taxon>
        <taxon>Gunneridae</taxon>
        <taxon>Pentapetalae</taxon>
        <taxon>rosids</taxon>
        <taxon>fabids</taxon>
        <taxon>Cucurbitales</taxon>
        <taxon>Cucurbitaceae</taxon>
        <taxon>Benincaseae</taxon>
        <taxon>Cucumis</taxon>
    </lineage>
</organism>
<dbReference type="EMBL" id="CM002925">
    <property type="protein sequence ID" value="KGN53056.1"/>
    <property type="molecule type" value="Genomic_DNA"/>
</dbReference>
<reference evidence="1 2" key="4">
    <citation type="journal article" date="2011" name="BMC Genomics">
        <title>RNA-Seq improves annotation of protein-coding genes in the cucumber genome.</title>
        <authorList>
            <person name="Li Z."/>
            <person name="Zhang Z."/>
            <person name="Yan P."/>
            <person name="Huang S."/>
            <person name="Fei Z."/>
            <person name="Lin K."/>
        </authorList>
    </citation>
    <scope>NUCLEOTIDE SEQUENCE [LARGE SCALE GENOMIC DNA]</scope>
    <source>
        <strain evidence="2">cv. 9930</strain>
    </source>
</reference>
<reference evidence="1 2" key="1">
    <citation type="journal article" date="2009" name="Nat. Genet.">
        <title>The genome of the cucumber, Cucumis sativus L.</title>
        <authorList>
            <person name="Huang S."/>
            <person name="Li R."/>
            <person name="Zhang Z."/>
            <person name="Li L."/>
            <person name="Gu X."/>
            <person name="Fan W."/>
            <person name="Lucas W.J."/>
            <person name="Wang X."/>
            <person name="Xie B."/>
            <person name="Ni P."/>
            <person name="Ren Y."/>
            <person name="Zhu H."/>
            <person name="Li J."/>
            <person name="Lin K."/>
            <person name="Jin W."/>
            <person name="Fei Z."/>
            <person name="Li G."/>
            <person name="Staub J."/>
            <person name="Kilian A."/>
            <person name="van der Vossen E.A."/>
            <person name="Wu Y."/>
            <person name="Guo J."/>
            <person name="He J."/>
            <person name="Jia Z."/>
            <person name="Ren Y."/>
            <person name="Tian G."/>
            <person name="Lu Y."/>
            <person name="Ruan J."/>
            <person name="Qian W."/>
            <person name="Wang M."/>
            <person name="Huang Q."/>
            <person name="Li B."/>
            <person name="Xuan Z."/>
            <person name="Cao J."/>
            <person name="Asan"/>
            <person name="Wu Z."/>
            <person name="Zhang J."/>
            <person name="Cai Q."/>
            <person name="Bai Y."/>
            <person name="Zhao B."/>
            <person name="Han Y."/>
            <person name="Li Y."/>
            <person name="Li X."/>
            <person name="Wang S."/>
            <person name="Shi Q."/>
            <person name="Liu S."/>
            <person name="Cho W.K."/>
            <person name="Kim J.Y."/>
            <person name="Xu Y."/>
            <person name="Heller-Uszynska K."/>
            <person name="Miao H."/>
            <person name="Cheng Z."/>
            <person name="Zhang S."/>
            <person name="Wu J."/>
            <person name="Yang Y."/>
            <person name="Kang H."/>
            <person name="Li M."/>
            <person name="Liang H."/>
            <person name="Ren X."/>
            <person name="Shi Z."/>
            <person name="Wen M."/>
            <person name="Jian M."/>
            <person name="Yang H."/>
            <person name="Zhang G."/>
            <person name="Yang Z."/>
            <person name="Chen R."/>
            <person name="Liu S."/>
            <person name="Li J."/>
            <person name="Ma L."/>
            <person name="Liu H."/>
            <person name="Zhou Y."/>
            <person name="Zhao J."/>
            <person name="Fang X."/>
            <person name="Li G."/>
            <person name="Fang L."/>
            <person name="Li Y."/>
            <person name="Liu D."/>
            <person name="Zheng H."/>
            <person name="Zhang Y."/>
            <person name="Qin N."/>
            <person name="Li Z."/>
            <person name="Yang G."/>
            <person name="Yang S."/>
            <person name="Bolund L."/>
            <person name="Kristiansen K."/>
            <person name="Zheng H."/>
            <person name="Li S."/>
            <person name="Zhang X."/>
            <person name="Yang H."/>
            <person name="Wang J."/>
            <person name="Sun R."/>
            <person name="Zhang B."/>
            <person name="Jiang S."/>
            <person name="Wang J."/>
            <person name="Du Y."/>
            <person name="Li S."/>
        </authorList>
    </citation>
    <scope>NUCLEOTIDE SEQUENCE [LARGE SCALE GENOMIC DNA]</scope>
    <source>
        <strain evidence="2">cv. 9930</strain>
    </source>
</reference>
<reference evidence="1 2" key="3">
    <citation type="journal article" date="2010" name="BMC Genomics">
        <title>Transcriptome sequencing and comparative analysis of cucumber flowers with different sex types.</title>
        <authorList>
            <person name="Guo S."/>
            <person name="Zheng Y."/>
            <person name="Joung J.G."/>
            <person name="Liu S."/>
            <person name="Zhang Z."/>
            <person name="Crasta O.R."/>
            <person name="Sobral B.W."/>
            <person name="Xu Y."/>
            <person name="Huang S."/>
            <person name="Fei Z."/>
        </authorList>
    </citation>
    <scope>NUCLEOTIDE SEQUENCE [LARGE SCALE GENOMIC DNA]</scope>
    <source>
        <strain evidence="2">cv. 9930</strain>
    </source>
</reference>
<proteinExistence type="predicted"/>
<name>A0A0A0KYY7_CUCSA</name>
<dbReference type="AlphaFoldDB" id="A0A0A0KYY7"/>
<gene>
    <name evidence="1" type="ORF">Csa_4G012520</name>
</gene>
<protein>
    <submittedName>
        <fullName evidence="1">Uncharacterized protein</fullName>
    </submittedName>
</protein>
<accession>A0A0A0KYY7</accession>
<dbReference type="Gramene" id="KGN53056">
    <property type="protein sequence ID" value="KGN53056"/>
    <property type="gene ID" value="Csa_4G012520"/>
</dbReference>
<sequence>MNIGTKQDGCTAAEEVNSASLLLYQSSTLRTKLMPMAMALHHLFLSHGSNYKLGDGNGGAVL</sequence>
<dbReference type="Proteomes" id="UP000029981">
    <property type="component" value="Chromosome 4"/>
</dbReference>